<feature type="transmembrane region" description="Helical" evidence="1">
    <location>
        <begin position="89"/>
        <end position="117"/>
    </location>
</feature>
<protein>
    <recommendedName>
        <fullName evidence="4">DUF456 domain-containing protein</fullName>
    </recommendedName>
</protein>
<keyword evidence="1" id="KW-0812">Transmembrane</keyword>
<feature type="transmembrane region" description="Helical" evidence="1">
    <location>
        <begin position="137"/>
        <end position="169"/>
    </location>
</feature>
<evidence type="ECO:0008006" key="4">
    <source>
        <dbReference type="Google" id="ProtNLM"/>
    </source>
</evidence>
<dbReference type="OrthoDB" id="3733714at2"/>
<comment type="caution">
    <text evidence="2">The sequence shown here is derived from an EMBL/GenBank/DDBJ whole genome shotgun (WGS) entry which is preliminary data.</text>
</comment>
<keyword evidence="1" id="KW-1133">Transmembrane helix</keyword>
<evidence type="ECO:0000313" key="3">
    <source>
        <dbReference type="Proteomes" id="UP000054023"/>
    </source>
</evidence>
<accession>A0A0W8IKD0</accession>
<dbReference type="RefSeq" id="WP_058887281.1">
    <property type="nucleotide sequence ID" value="NZ_LQBM01000001.1"/>
</dbReference>
<name>A0A0W8IKD0_9MICC</name>
<proteinExistence type="predicted"/>
<dbReference type="AlphaFoldDB" id="A0A0W8IKD0"/>
<dbReference type="Pfam" id="PF04306">
    <property type="entry name" value="DUF456"/>
    <property type="match status" value="1"/>
</dbReference>
<dbReference type="Proteomes" id="UP000054023">
    <property type="component" value="Unassembled WGS sequence"/>
</dbReference>
<dbReference type="STRING" id="317018.AVL63_07740"/>
<keyword evidence="3" id="KW-1185">Reference proteome</keyword>
<feature type="transmembrane region" description="Helical" evidence="1">
    <location>
        <begin position="35"/>
        <end position="68"/>
    </location>
</feature>
<gene>
    <name evidence="2" type="ORF">AVL63_07740</name>
</gene>
<evidence type="ECO:0000256" key="1">
    <source>
        <dbReference type="SAM" id="Phobius"/>
    </source>
</evidence>
<organism evidence="2 3">
    <name type="scientific">Nesterenkonia jeotgali</name>
    <dbReference type="NCBI Taxonomy" id="317018"/>
    <lineage>
        <taxon>Bacteria</taxon>
        <taxon>Bacillati</taxon>
        <taxon>Actinomycetota</taxon>
        <taxon>Actinomycetes</taxon>
        <taxon>Micrococcales</taxon>
        <taxon>Micrococcaceae</taxon>
        <taxon>Nesterenkonia</taxon>
    </lineage>
</organism>
<reference evidence="3" key="1">
    <citation type="submission" date="2015-12" db="EMBL/GenBank/DDBJ databases">
        <authorList>
            <person name="Nair G.R."/>
            <person name="Kaur G."/>
            <person name="Mayilraj S."/>
        </authorList>
    </citation>
    <scope>NUCLEOTIDE SEQUENCE [LARGE SCALE GENOMIC DNA]</scope>
    <source>
        <strain evidence="3">CD08_7</strain>
    </source>
</reference>
<evidence type="ECO:0000313" key="2">
    <source>
        <dbReference type="EMBL" id="KUG60296.1"/>
    </source>
</evidence>
<keyword evidence="1" id="KW-0472">Membrane</keyword>
<sequence length="170" mass="17548">MLDSAAAETFTTVLVGLLLVLGALGVVLPILPGSLLIIITLIVWAVLLGGPVVWTAALLGVVLAVIGWGSSTVLTGRSLHRQQIPRGPILIAIGTGLIGIFVLPPLGLFIGFAAGLFCAEFVRRDRDFRAAGTASLYALRAVGLGILLEFLLAGLAISAFLIGSLVHFLG</sequence>
<dbReference type="InterPro" id="IPR007403">
    <property type="entry name" value="DUF456"/>
</dbReference>
<dbReference type="EMBL" id="LQBM01000001">
    <property type="protein sequence ID" value="KUG60296.1"/>
    <property type="molecule type" value="Genomic_DNA"/>
</dbReference>